<dbReference type="AlphaFoldDB" id="A0A382HKU9"/>
<gene>
    <name evidence="5" type="ORF">METZ01_LOCUS240774</name>
</gene>
<dbReference type="SUPFAM" id="SSF102522">
    <property type="entry name" value="Bacterial fluorinating enzyme, N-terminal domain"/>
    <property type="match status" value="1"/>
</dbReference>
<accession>A0A382HKU9</accession>
<sequence length="297" mass="31807">AGSISLFLLALVYLSCLTQASTDKTENALLIQADFAGLVMTGVAYSVSRDLDIYNVRPLIPLYDIAAASASLEYNAQTWPAGTVFVSVVDPGVGTLRKSVVLKTKTGLFFVSPDNGSLSGPADAYGIEAVREIDETVNRIPGSQWSHTFHGRDVYSYTGARLAAGVISYKQVGPELAAEVIRLKVTSGSFDDGVLTGYVAGGTGRLGNIFFNIDRALFAQTDAEYGDQFSLEIHHNNKTIWRGSLPYVRSFGSVAEGSNLLFMNSSGALSVAINQGSFASTHNISSGIDWTVRLQRK</sequence>
<evidence type="ECO:0000259" key="3">
    <source>
        <dbReference type="Pfam" id="PF01887"/>
    </source>
</evidence>
<organism evidence="5">
    <name type="scientific">marine metagenome</name>
    <dbReference type="NCBI Taxonomy" id="408172"/>
    <lineage>
        <taxon>unclassified sequences</taxon>
        <taxon>metagenomes</taxon>
        <taxon>ecological metagenomes</taxon>
    </lineage>
</organism>
<dbReference type="InterPro" id="IPR002747">
    <property type="entry name" value="SAM_OH_AdoTrfase"/>
</dbReference>
<dbReference type="Gene3D" id="2.40.30.90">
    <property type="entry name" value="Bacterial fluorinating enzyme like"/>
    <property type="match status" value="1"/>
</dbReference>
<dbReference type="InterPro" id="IPR023227">
    <property type="entry name" value="SAM_OH_AdoTrfase_C_sf"/>
</dbReference>
<proteinExistence type="inferred from homology"/>
<evidence type="ECO:0000313" key="5">
    <source>
        <dbReference type="EMBL" id="SVB87920.1"/>
    </source>
</evidence>
<dbReference type="PANTHER" id="PTHR35092">
    <property type="entry name" value="CHLORINASE MJ1651"/>
    <property type="match status" value="1"/>
</dbReference>
<feature type="non-terminal residue" evidence="5">
    <location>
        <position position="1"/>
    </location>
</feature>
<feature type="domain" description="S-adenosyl-l-methionine hydroxide adenosyltransferase C-terminal" evidence="4">
    <location>
        <begin position="207"/>
        <end position="290"/>
    </location>
</feature>
<evidence type="ECO:0000259" key="4">
    <source>
        <dbReference type="Pfam" id="PF20257"/>
    </source>
</evidence>
<keyword evidence="1" id="KW-0949">S-adenosyl-L-methionine</keyword>
<name>A0A382HKU9_9ZZZZ</name>
<dbReference type="Pfam" id="PF01887">
    <property type="entry name" value="SAM_HAT_N"/>
    <property type="match status" value="1"/>
</dbReference>
<dbReference type="SUPFAM" id="SSF101852">
    <property type="entry name" value="Bacterial fluorinating enzyme, C-terminal domain"/>
    <property type="match status" value="1"/>
</dbReference>
<dbReference type="Gene3D" id="3.40.50.10790">
    <property type="entry name" value="S-adenosyl-l-methionine hydroxide adenosyltransferase, N-terminal"/>
    <property type="match status" value="1"/>
</dbReference>
<evidence type="ECO:0000256" key="1">
    <source>
        <dbReference type="ARBA" id="ARBA00022691"/>
    </source>
</evidence>
<feature type="domain" description="S-adenosyl-l-methionine hydroxide adenosyltransferase N-terminal" evidence="3">
    <location>
        <begin position="38"/>
        <end position="172"/>
    </location>
</feature>
<dbReference type="InterPro" id="IPR046469">
    <property type="entry name" value="SAM_HAT_N"/>
</dbReference>
<dbReference type="EMBL" id="UINC01061881">
    <property type="protein sequence ID" value="SVB87920.1"/>
    <property type="molecule type" value="Genomic_DNA"/>
</dbReference>
<comment type="similarity">
    <text evidence="2">Belongs to the SAM hydrolase / SAM-dependent halogenase family.</text>
</comment>
<dbReference type="PANTHER" id="PTHR35092:SF1">
    <property type="entry name" value="CHLORINASE MJ1651"/>
    <property type="match status" value="1"/>
</dbReference>
<protein>
    <submittedName>
        <fullName evidence="5">Uncharacterized protein</fullName>
    </submittedName>
</protein>
<dbReference type="PIRSF" id="PIRSF006779">
    <property type="entry name" value="UCP006779"/>
    <property type="match status" value="1"/>
</dbReference>
<dbReference type="InterPro" id="IPR046470">
    <property type="entry name" value="SAM_HAT_C"/>
</dbReference>
<evidence type="ECO:0000256" key="2">
    <source>
        <dbReference type="ARBA" id="ARBA00024035"/>
    </source>
</evidence>
<reference evidence="5" key="1">
    <citation type="submission" date="2018-05" db="EMBL/GenBank/DDBJ databases">
        <authorList>
            <person name="Lanie J.A."/>
            <person name="Ng W.-L."/>
            <person name="Kazmierczak K.M."/>
            <person name="Andrzejewski T.M."/>
            <person name="Davidsen T.M."/>
            <person name="Wayne K.J."/>
            <person name="Tettelin H."/>
            <person name="Glass J.I."/>
            <person name="Rusch D."/>
            <person name="Podicherti R."/>
            <person name="Tsui H.-C.T."/>
            <person name="Winkler M.E."/>
        </authorList>
    </citation>
    <scope>NUCLEOTIDE SEQUENCE</scope>
</reference>
<dbReference type="InterPro" id="IPR023228">
    <property type="entry name" value="SAM_OH_AdoTrfase_N_sf"/>
</dbReference>
<dbReference type="Pfam" id="PF20257">
    <property type="entry name" value="SAM_HAT_C"/>
    <property type="match status" value="1"/>
</dbReference>